<evidence type="ECO:0000256" key="1">
    <source>
        <dbReference type="SAM" id="MobiDB-lite"/>
    </source>
</evidence>
<keyword evidence="5" id="KW-1185">Reference proteome</keyword>
<dbReference type="PANTHER" id="PTHR31157:SF1">
    <property type="entry name" value="SCP DOMAIN-CONTAINING PROTEIN"/>
    <property type="match status" value="1"/>
</dbReference>
<proteinExistence type="predicted"/>
<dbReference type="PANTHER" id="PTHR31157">
    <property type="entry name" value="SCP DOMAIN-CONTAINING PROTEIN"/>
    <property type="match status" value="1"/>
</dbReference>
<dbReference type="Pfam" id="PF00188">
    <property type="entry name" value="CAP"/>
    <property type="match status" value="1"/>
</dbReference>
<dbReference type="InterPro" id="IPR035940">
    <property type="entry name" value="CAP_sf"/>
</dbReference>
<reference evidence="4 5" key="1">
    <citation type="submission" date="2023-07" db="EMBL/GenBank/DDBJ databases">
        <title>Genomic Encyclopedia of Type Strains, Phase IV (KMG-IV): sequencing the most valuable type-strain genomes for metagenomic binning, comparative biology and taxonomic classification.</title>
        <authorList>
            <person name="Goeker M."/>
        </authorList>
    </citation>
    <scope>NUCLEOTIDE SEQUENCE [LARGE SCALE GENOMIC DNA]</scope>
    <source>
        <strain evidence="4 5">DSM 19154</strain>
    </source>
</reference>
<keyword evidence="2" id="KW-0732">Signal</keyword>
<feature type="compositionally biased region" description="Acidic residues" evidence="1">
    <location>
        <begin position="83"/>
        <end position="132"/>
    </location>
</feature>
<dbReference type="Gene3D" id="3.40.33.10">
    <property type="entry name" value="CAP"/>
    <property type="match status" value="1"/>
</dbReference>
<dbReference type="RefSeq" id="WP_306983576.1">
    <property type="nucleotide sequence ID" value="NZ_JAUSUA010000004.1"/>
</dbReference>
<evidence type="ECO:0000313" key="4">
    <source>
        <dbReference type="EMBL" id="MDQ0207910.1"/>
    </source>
</evidence>
<dbReference type="CDD" id="cd05379">
    <property type="entry name" value="CAP_bacterial"/>
    <property type="match status" value="1"/>
</dbReference>
<dbReference type="InterPro" id="IPR014258">
    <property type="entry name" value="CAP_domain_YkwD-like"/>
</dbReference>
<organism evidence="4 5">
    <name type="scientific">Alkalicoccobacillus murimartini</name>
    <dbReference type="NCBI Taxonomy" id="171685"/>
    <lineage>
        <taxon>Bacteria</taxon>
        <taxon>Bacillati</taxon>
        <taxon>Bacillota</taxon>
        <taxon>Bacilli</taxon>
        <taxon>Bacillales</taxon>
        <taxon>Bacillaceae</taxon>
        <taxon>Alkalicoccobacillus</taxon>
    </lineage>
</organism>
<dbReference type="NCBIfam" id="TIGR02909">
    <property type="entry name" value="spore_YkwD"/>
    <property type="match status" value="1"/>
</dbReference>
<evidence type="ECO:0000259" key="3">
    <source>
        <dbReference type="Pfam" id="PF00188"/>
    </source>
</evidence>
<accession>A0ABT9YJ67</accession>
<dbReference type="EMBL" id="JAUSUA010000004">
    <property type="protein sequence ID" value="MDQ0207910.1"/>
    <property type="molecule type" value="Genomic_DNA"/>
</dbReference>
<feature type="chain" id="PRO_5045527715" evidence="2">
    <location>
        <begin position="28"/>
        <end position="261"/>
    </location>
</feature>
<evidence type="ECO:0000313" key="5">
    <source>
        <dbReference type="Proteomes" id="UP001225034"/>
    </source>
</evidence>
<feature type="domain" description="SCP" evidence="3">
    <location>
        <begin position="144"/>
        <end position="259"/>
    </location>
</feature>
<name>A0ABT9YJ67_9BACI</name>
<dbReference type="InterPro" id="IPR014044">
    <property type="entry name" value="CAP_dom"/>
</dbReference>
<comment type="caution">
    <text evidence="4">The sequence shown here is derived from an EMBL/GenBank/DDBJ whole genome shotgun (WGS) entry which is preliminary data.</text>
</comment>
<dbReference type="Proteomes" id="UP001225034">
    <property type="component" value="Unassembled WGS sequence"/>
</dbReference>
<feature type="signal peptide" evidence="2">
    <location>
        <begin position="1"/>
        <end position="27"/>
    </location>
</feature>
<sequence>MNFKKFVLSSAAAAAITAVGFSGQADAASNHTYVGGPYVIQFDAQDAQQAFNCLANFPGAQDINFEDGQWVIDFINQYDFEQAAEEPGAEVVEEPEQVEEQPAETPEAEAPAEEEAQPEEEAPQAEEADSDASAEFSAEEQQMLDSVNQEREQQGLAPLKADPELAEVARVKAQDMIDNNYFDHNSPTYGSPFQMMDQFGIEYRTAGENLAGNQTVEAAHQALMNSQGHRENILKADYTNVGIGIVDGGPYGKMFVQMFKG</sequence>
<gene>
    <name evidence="4" type="ORF">J2S05_002719</name>
</gene>
<evidence type="ECO:0000256" key="2">
    <source>
        <dbReference type="SAM" id="SignalP"/>
    </source>
</evidence>
<dbReference type="SUPFAM" id="SSF55797">
    <property type="entry name" value="PR-1-like"/>
    <property type="match status" value="1"/>
</dbReference>
<feature type="region of interest" description="Disordered" evidence="1">
    <location>
        <begin position="83"/>
        <end position="159"/>
    </location>
</feature>
<protein>
    <submittedName>
        <fullName evidence="4">YkwD family protein</fullName>
    </submittedName>
</protein>